<dbReference type="Proteomes" id="UP001623349">
    <property type="component" value="Unassembled WGS sequence"/>
</dbReference>
<protein>
    <submittedName>
        <fullName evidence="1">Uncharacterized protein</fullName>
    </submittedName>
</protein>
<sequence>MRCQRFCEFLKICEATGEQKNYHDPVVPTHNRS</sequence>
<proteinExistence type="predicted"/>
<name>A0ABQ0ES21_APOSI</name>
<evidence type="ECO:0000313" key="1">
    <source>
        <dbReference type="EMBL" id="GAB1289848.1"/>
    </source>
</evidence>
<dbReference type="EMBL" id="BAAFST010000005">
    <property type="protein sequence ID" value="GAB1289848.1"/>
    <property type="molecule type" value="Genomic_DNA"/>
</dbReference>
<gene>
    <name evidence="1" type="ORF">APTSU1_000507800</name>
</gene>
<reference evidence="1 2" key="1">
    <citation type="submission" date="2024-08" db="EMBL/GenBank/DDBJ databases">
        <title>The draft genome of Apodemus speciosus.</title>
        <authorList>
            <person name="Nabeshima K."/>
            <person name="Suzuki S."/>
            <person name="Onuma M."/>
        </authorList>
    </citation>
    <scope>NUCLEOTIDE SEQUENCE [LARGE SCALE GENOMIC DNA]</scope>
    <source>
        <strain evidence="1">IB14-021</strain>
    </source>
</reference>
<comment type="caution">
    <text evidence="1">The sequence shown here is derived from an EMBL/GenBank/DDBJ whole genome shotgun (WGS) entry which is preliminary data.</text>
</comment>
<keyword evidence="2" id="KW-1185">Reference proteome</keyword>
<accession>A0ABQ0ES21</accession>
<organism evidence="1 2">
    <name type="scientific">Apodemus speciosus</name>
    <name type="common">Large Japanese field mouse</name>
    <dbReference type="NCBI Taxonomy" id="105296"/>
    <lineage>
        <taxon>Eukaryota</taxon>
        <taxon>Metazoa</taxon>
        <taxon>Chordata</taxon>
        <taxon>Craniata</taxon>
        <taxon>Vertebrata</taxon>
        <taxon>Euteleostomi</taxon>
        <taxon>Mammalia</taxon>
        <taxon>Eutheria</taxon>
        <taxon>Euarchontoglires</taxon>
        <taxon>Glires</taxon>
        <taxon>Rodentia</taxon>
        <taxon>Myomorpha</taxon>
        <taxon>Muroidea</taxon>
        <taxon>Muridae</taxon>
        <taxon>Murinae</taxon>
        <taxon>Apodemus</taxon>
    </lineage>
</organism>
<evidence type="ECO:0000313" key="2">
    <source>
        <dbReference type="Proteomes" id="UP001623349"/>
    </source>
</evidence>